<organism evidence="2 3">
    <name type="scientific">Tegillarca granosa</name>
    <name type="common">Malaysian cockle</name>
    <name type="synonym">Anadara granosa</name>
    <dbReference type="NCBI Taxonomy" id="220873"/>
    <lineage>
        <taxon>Eukaryota</taxon>
        <taxon>Metazoa</taxon>
        <taxon>Spiralia</taxon>
        <taxon>Lophotrochozoa</taxon>
        <taxon>Mollusca</taxon>
        <taxon>Bivalvia</taxon>
        <taxon>Autobranchia</taxon>
        <taxon>Pteriomorphia</taxon>
        <taxon>Arcoida</taxon>
        <taxon>Arcoidea</taxon>
        <taxon>Arcidae</taxon>
        <taxon>Tegillarca</taxon>
    </lineage>
</organism>
<comment type="caution">
    <text evidence="2">The sequence shown here is derived from an EMBL/GenBank/DDBJ whole genome shotgun (WGS) entry which is preliminary data.</text>
</comment>
<protein>
    <submittedName>
        <fullName evidence="2">Uncharacterized protein</fullName>
    </submittedName>
</protein>
<reference evidence="2 3" key="1">
    <citation type="submission" date="2022-12" db="EMBL/GenBank/DDBJ databases">
        <title>Chromosome-level genome of Tegillarca granosa.</title>
        <authorList>
            <person name="Kim J."/>
        </authorList>
    </citation>
    <scope>NUCLEOTIDE SEQUENCE [LARGE SCALE GENOMIC DNA]</scope>
    <source>
        <strain evidence="2">Teg-2019</strain>
        <tissue evidence="2">Adductor muscle</tissue>
    </source>
</reference>
<accession>A0ABQ9EID4</accession>
<dbReference type="PANTHER" id="PTHR31449:SF3">
    <property type="entry name" value="UPF0598 PROTEIN C8ORF82"/>
    <property type="match status" value="1"/>
</dbReference>
<name>A0ABQ9EID4_TEGGR</name>
<evidence type="ECO:0000256" key="1">
    <source>
        <dbReference type="ARBA" id="ARBA00006322"/>
    </source>
</evidence>
<gene>
    <name evidence="2" type="ORF">KUTeg_020022</name>
</gene>
<dbReference type="Proteomes" id="UP001217089">
    <property type="component" value="Unassembled WGS sequence"/>
</dbReference>
<dbReference type="InterPro" id="IPR028108">
    <property type="entry name" value="DUF4505"/>
</dbReference>
<proteinExistence type="inferred from homology"/>
<dbReference type="PANTHER" id="PTHR31449">
    <property type="entry name" value="UPF0598 PROTEIN C8ORF82"/>
    <property type="match status" value="1"/>
</dbReference>
<comment type="similarity">
    <text evidence="1">Belongs to the UPF0598 family.</text>
</comment>
<dbReference type="Pfam" id="PF14956">
    <property type="entry name" value="DUF4505"/>
    <property type="match status" value="1"/>
</dbReference>
<evidence type="ECO:0000313" key="3">
    <source>
        <dbReference type="Proteomes" id="UP001217089"/>
    </source>
</evidence>
<dbReference type="EMBL" id="JARBDR010000917">
    <property type="protein sequence ID" value="KAJ8303626.1"/>
    <property type="molecule type" value="Genomic_DNA"/>
</dbReference>
<evidence type="ECO:0000313" key="2">
    <source>
        <dbReference type="EMBL" id="KAJ8303626.1"/>
    </source>
</evidence>
<keyword evidence="3" id="KW-1185">Reference proteome</keyword>
<sequence>MYIIKCSRTDMKYLPLIQRQILKFGKNIYRQIHYVQGTEKDFLVFFFKRLKINESDRYKDFPFLSPCGRERNFVRCDDKPIVYTHIIESDDNGPDRLSYGGAGDAMTVKFEPEKVCMLPDTCRVYHPATPKLGGIGLIKSSVAIEISKQFEFENGEYEPPTHFTWKGKRHVLTNEMMKFMDKSPAEAREIIENNIEND</sequence>